<keyword evidence="3 6" id="KW-0812">Transmembrane</keyword>
<dbReference type="Gramene" id="ONI01809">
    <property type="protein sequence ID" value="ONI01809"/>
    <property type="gene ID" value="PRUPE_6G160300"/>
</dbReference>
<dbReference type="GO" id="GO:0022857">
    <property type="term" value="F:transmembrane transporter activity"/>
    <property type="evidence" value="ECO:0007669"/>
    <property type="project" value="InterPro"/>
</dbReference>
<dbReference type="SUPFAM" id="SSF103481">
    <property type="entry name" value="Multidrug resistance efflux transporter EmrE"/>
    <property type="match status" value="1"/>
</dbReference>
<evidence type="ECO:0000313" key="9">
    <source>
        <dbReference type="Proteomes" id="UP000006882"/>
    </source>
</evidence>
<dbReference type="InterPro" id="IPR037185">
    <property type="entry name" value="EmrE-like"/>
</dbReference>
<reference evidence="8 9" key="1">
    <citation type="journal article" date="2013" name="Nat. Genet.">
        <title>The high-quality draft genome of peach (Prunus persica) identifies unique patterns of genetic diversity, domestication and genome evolution.</title>
        <authorList>
            <consortium name="International Peach Genome Initiative"/>
            <person name="Verde I."/>
            <person name="Abbott A.G."/>
            <person name="Scalabrin S."/>
            <person name="Jung S."/>
            <person name="Shu S."/>
            <person name="Marroni F."/>
            <person name="Zhebentyayeva T."/>
            <person name="Dettori M.T."/>
            <person name="Grimwood J."/>
            <person name="Cattonaro F."/>
            <person name="Zuccolo A."/>
            <person name="Rossini L."/>
            <person name="Jenkins J."/>
            <person name="Vendramin E."/>
            <person name="Meisel L.A."/>
            <person name="Decroocq V."/>
            <person name="Sosinski B."/>
            <person name="Prochnik S."/>
            <person name="Mitros T."/>
            <person name="Policriti A."/>
            <person name="Cipriani G."/>
            <person name="Dondini L."/>
            <person name="Ficklin S."/>
            <person name="Goodstein D.M."/>
            <person name="Xuan P."/>
            <person name="Del Fabbro C."/>
            <person name="Aramini V."/>
            <person name="Copetti D."/>
            <person name="Gonzalez S."/>
            <person name="Horner D.S."/>
            <person name="Falchi R."/>
            <person name="Lucas S."/>
            <person name="Mica E."/>
            <person name="Maldonado J."/>
            <person name="Lazzari B."/>
            <person name="Bielenberg D."/>
            <person name="Pirona R."/>
            <person name="Miculan M."/>
            <person name="Barakat A."/>
            <person name="Testolin R."/>
            <person name="Stella A."/>
            <person name="Tartarini S."/>
            <person name="Tonutti P."/>
            <person name="Arus P."/>
            <person name="Orellana A."/>
            <person name="Wells C."/>
            <person name="Main D."/>
            <person name="Vizzotto G."/>
            <person name="Silva H."/>
            <person name="Salamini F."/>
            <person name="Schmutz J."/>
            <person name="Morgante M."/>
            <person name="Rokhsar D.S."/>
        </authorList>
    </citation>
    <scope>NUCLEOTIDE SEQUENCE [LARGE SCALE GENOMIC DNA]</scope>
    <source>
        <strain evidence="9">cv. Nemared</strain>
    </source>
</reference>
<dbReference type="AlphaFoldDB" id="A0A251NR61"/>
<dbReference type="GO" id="GO:0016020">
    <property type="term" value="C:membrane"/>
    <property type="evidence" value="ECO:0007669"/>
    <property type="project" value="UniProtKB-SubCell"/>
</dbReference>
<keyword evidence="5 6" id="KW-0472">Membrane</keyword>
<evidence type="ECO:0000256" key="1">
    <source>
        <dbReference type="ARBA" id="ARBA00004141"/>
    </source>
</evidence>
<feature type="domain" description="EamA" evidence="7">
    <location>
        <begin position="146"/>
        <end position="285"/>
    </location>
</feature>
<dbReference type="PANTHER" id="PTHR31218">
    <property type="entry name" value="WAT1-RELATED PROTEIN"/>
    <property type="match status" value="1"/>
</dbReference>
<evidence type="ECO:0000256" key="4">
    <source>
        <dbReference type="ARBA" id="ARBA00022989"/>
    </source>
</evidence>
<evidence type="ECO:0000259" key="7">
    <source>
        <dbReference type="Pfam" id="PF00892"/>
    </source>
</evidence>
<evidence type="ECO:0000256" key="3">
    <source>
        <dbReference type="ARBA" id="ARBA00022692"/>
    </source>
</evidence>
<dbReference type="Pfam" id="PF00892">
    <property type="entry name" value="EamA"/>
    <property type="match status" value="1"/>
</dbReference>
<feature type="transmembrane region" description="Helical" evidence="6">
    <location>
        <begin position="209"/>
        <end position="230"/>
    </location>
</feature>
<feature type="transmembrane region" description="Helical" evidence="6">
    <location>
        <begin position="91"/>
        <end position="110"/>
    </location>
</feature>
<evidence type="ECO:0000256" key="6">
    <source>
        <dbReference type="RuleBase" id="RU363077"/>
    </source>
</evidence>
<comment type="subcellular location">
    <subcellularLocation>
        <location evidence="1 6">Membrane</location>
        <topology evidence="1 6">Multi-pass membrane protein</topology>
    </subcellularLocation>
</comment>
<organism evidence="8 9">
    <name type="scientific">Prunus persica</name>
    <name type="common">Peach</name>
    <name type="synonym">Amygdalus persica</name>
    <dbReference type="NCBI Taxonomy" id="3760"/>
    <lineage>
        <taxon>Eukaryota</taxon>
        <taxon>Viridiplantae</taxon>
        <taxon>Streptophyta</taxon>
        <taxon>Embryophyta</taxon>
        <taxon>Tracheophyta</taxon>
        <taxon>Spermatophyta</taxon>
        <taxon>Magnoliopsida</taxon>
        <taxon>eudicotyledons</taxon>
        <taxon>Gunneridae</taxon>
        <taxon>Pentapetalae</taxon>
        <taxon>rosids</taxon>
        <taxon>fabids</taxon>
        <taxon>Rosales</taxon>
        <taxon>Rosaceae</taxon>
        <taxon>Amygdaloideae</taxon>
        <taxon>Amygdaleae</taxon>
        <taxon>Prunus</taxon>
    </lineage>
</organism>
<feature type="transmembrane region" description="Helical" evidence="6">
    <location>
        <begin position="62"/>
        <end position="79"/>
    </location>
</feature>
<keyword evidence="4 6" id="KW-1133">Transmembrane helix</keyword>
<dbReference type="EMBL" id="CM007656">
    <property type="protein sequence ID" value="ONI01809.1"/>
    <property type="molecule type" value="Genomic_DNA"/>
</dbReference>
<feature type="transmembrane region" description="Helical" evidence="6">
    <location>
        <begin position="268"/>
        <end position="287"/>
    </location>
</feature>
<sequence length="328" mass="36051">MGSTKPYLAVIFIQIIYAGMILLSKAAFNGGMNSYVFVFYRQMAGSLFMSPLAMIFERKSATPLSVVTFCKIFMLSFLGMEKVKIKTAAGIAKVAGLVVSMIGVAVLSFYKGPQLKPFLHHHLLQSHNSHQDQQQAHASSSGHRWMIGCFLLLVSIICWSLWLVLQAQLLVKYPAKLRFTSLQCLSSAAQSFVVAIALERDPSQWNLGWNINLLAIAYCGIMVTGVSYYLQAYVIEKKGPVFQAMSQPLNLIITVIGSVLLLGEAISLGSVLGGILMAASLYSVLWGKSKELKSMENRTCLSVPVQPEKERAQLKEAEATITEPTLFV</sequence>
<proteinExistence type="inferred from homology"/>
<feature type="transmembrane region" description="Helical" evidence="6">
    <location>
        <begin position="6"/>
        <end position="23"/>
    </location>
</feature>
<protein>
    <recommendedName>
        <fullName evidence="6">WAT1-related protein</fullName>
    </recommendedName>
</protein>
<dbReference type="InterPro" id="IPR000620">
    <property type="entry name" value="EamA_dom"/>
</dbReference>
<evidence type="ECO:0000256" key="5">
    <source>
        <dbReference type="ARBA" id="ARBA00023136"/>
    </source>
</evidence>
<comment type="similarity">
    <text evidence="2 6">Belongs to the drug/metabolite transporter (DMT) superfamily. Plant drug/metabolite exporter (P-DME) (TC 2.A.7.4) family.</text>
</comment>
<dbReference type="InterPro" id="IPR030184">
    <property type="entry name" value="WAT1-related"/>
</dbReference>
<dbReference type="Proteomes" id="UP000006882">
    <property type="component" value="Chromosome G6"/>
</dbReference>
<feature type="transmembrane region" description="Helical" evidence="6">
    <location>
        <begin position="145"/>
        <end position="165"/>
    </location>
</feature>
<accession>A0A251NR61</accession>
<keyword evidence="9" id="KW-1185">Reference proteome</keyword>
<evidence type="ECO:0000256" key="2">
    <source>
        <dbReference type="ARBA" id="ARBA00007635"/>
    </source>
</evidence>
<gene>
    <name evidence="8" type="ORF">PRUPE_6G160300</name>
</gene>
<name>A0A251NR61_PRUPE</name>
<evidence type="ECO:0000313" key="8">
    <source>
        <dbReference type="EMBL" id="ONI01809.1"/>
    </source>
</evidence>